<dbReference type="EMBL" id="LR031874">
    <property type="protein sequence ID" value="VDD24005.1"/>
    <property type="molecule type" value="Genomic_DNA"/>
</dbReference>
<accession>A0A3P6DPF1</accession>
<name>A0A3P6DPF1_BRAOL</name>
<reference evidence="1" key="1">
    <citation type="submission" date="2018-11" db="EMBL/GenBank/DDBJ databases">
        <authorList>
            <consortium name="Genoscope - CEA"/>
            <person name="William W."/>
        </authorList>
    </citation>
    <scope>NUCLEOTIDE SEQUENCE</scope>
</reference>
<gene>
    <name evidence="1" type="ORF">BOLC2T09882H</name>
</gene>
<proteinExistence type="predicted"/>
<evidence type="ECO:0000313" key="1">
    <source>
        <dbReference type="EMBL" id="VDD24005.1"/>
    </source>
</evidence>
<protein>
    <submittedName>
        <fullName evidence="1">Uncharacterized protein</fullName>
    </submittedName>
</protein>
<organism evidence="1">
    <name type="scientific">Brassica oleracea</name>
    <name type="common">Wild cabbage</name>
    <dbReference type="NCBI Taxonomy" id="3712"/>
    <lineage>
        <taxon>Eukaryota</taxon>
        <taxon>Viridiplantae</taxon>
        <taxon>Streptophyta</taxon>
        <taxon>Embryophyta</taxon>
        <taxon>Tracheophyta</taxon>
        <taxon>Spermatophyta</taxon>
        <taxon>Magnoliopsida</taxon>
        <taxon>eudicotyledons</taxon>
        <taxon>Gunneridae</taxon>
        <taxon>Pentapetalae</taxon>
        <taxon>rosids</taxon>
        <taxon>malvids</taxon>
        <taxon>Brassicales</taxon>
        <taxon>Brassicaceae</taxon>
        <taxon>Brassiceae</taxon>
        <taxon>Brassica</taxon>
    </lineage>
</organism>
<sequence>MEPLLCTAQKLHDASPQRNGNVLDVEVEFGGVEFDVPVVTVKNGVVNSFSRNKSFQVINRQCWIRASSRAYYNMSSEKKETLIKEMVEAVTCTQASLMTRKITRSLMMVLQIGLLDFWTRLYDLYSFI</sequence>
<dbReference type="AlphaFoldDB" id="A0A3P6DPF1"/>